<dbReference type="AlphaFoldDB" id="A0A8J7UUI1"/>
<feature type="compositionally biased region" description="Acidic residues" evidence="1">
    <location>
        <begin position="97"/>
        <end position="106"/>
    </location>
</feature>
<evidence type="ECO:0000256" key="1">
    <source>
        <dbReference type="SAM" id="MobiDB-lite"/>
    </source>
</evidence>
<feature type="region of interest" description="Disordered" evidence="1">
    <location>
        <begin position="81"/>
        <end position="106"/>
    </location>
</feature>
<dbReference type="Proteomes" id="UP000673975">
    <property type="component" value="Unassembled WGS sequence"/>
</dbReference>
<dbReference type="RefSeq" id="WP_210510018.1">
    <property type="nucleotide sequence ID" value="NZ_JAFIDN010000001.1"/>
</dbReference>
<evidence type="ECO:0000259" key="2">
    <source>
        <dbReference type="Pfam" id="PF09413"/>
    </source>
</evidence>
<evidence type="ECO:0000313" key="3">
    <source>
        <dbReference type="EMBL" id="MBP3191476.1"/>
    </source>
</evidence>
<comment type="caution">
    <text evidence="3">The sequence shown here is derived from an EMBL/GenBank/DDBJ whole genome shotgun (WGS) entry which is preliminary data.</text>
</comment>
<proteinExistence type="predicted"/>
<accession>A0A8J7UUI1</accession>
<evidence type="ECO:0000313" key="4">
    <source>
        <dbReference type="Proteomes" id="UP000673975"/>
    </source>
</evidence>
<dbReference type="Pfam" id="PF09413">
    <property type="entry name" value="DUF2007"/>
    <property type="match status" value="1"/>
</dbReference>
<name>A0A8J7UUI1_9BACT</name>
<feature type="domain" description="DUF2007" evidence="2">
    <location>
        <begin position="14"/>
        <end position="80"/>
    </location>
</feature>
<sequence length="106" mass="12050">MFNEKLSPDKIDDWKCIYETSMESEARLVQAYLQDQGLTCQVLSKKDSAYNVNFGDLSAIFLYVPSEEVSDAEKALKEWKDGTIDFEDPENQGSDHDSDDPQTDDT</sequence>
<reference evidence="3" key="1">
    <citation type="submission" date="2021-02" db="EMBL/GenBank/DDBJ databases">
        <title>Natronogracilivirga saccharolytica gen. nov. sp. nov. a new anaerobic, haloalkiliphilic carbohydrate-fermenting bacterium from soda lake and proposing of Cyclonatronumiaceae fam. nov. in the phylum Balneolaeota.</title>
        <authorList>
            <person name="Zhilina T.N."/>
            <person name="Sorokin D.Y."/>
            <person name="Zavarzina D.G."/>
            <person name="Toshchakov S.V."/>
            <person name="Kublanov I.V."/>
        </authorList>
    </citation>
    <scope>NUCLEOTIDE SEQUENCE</scope>
    <source>
        <strain evidence="3">Z-1702</strain>
    </source>
</reference>
<keyword evidence="4" id="KW-1185">Reference proteome</keyword>
<gene>
    <name evidence="3" type="ORF">NATSA_02250</name>
</gene>
<protein>
    <submittedName>
        <fullName evidence="3">DUF2007 domain-containing protein</fullName>
    </submittedName>
</protein>
<organism evidence="3 4">
    <name type="scientific">Natronogracilivirga saccharolytica</name>
    <dbReference type="NCBI Taxonomy" id="2812953"/>
    <lineage>
        <taxon>Bacteria</taxon>
        <taxon>Pseudomonadati</taxon>
        <taxon>Balneolota</taxon>
        <taxon>Balneolia</taxon>
        <taxon>Balneolales</taxon>
        <taxon>Cyclonatronaceae</taxon>
        <taxon>Natronogracilivirga</taxon>
    </lineage>
</organism>
<dbReference type="InterPro" id="IPR018551">
    <property type="entry name" value="DUF2007"/>
</dbReference>
<dbReference type="EMBL" id="JAFIDN010000001">
    <property type="protein sequence ID" value="MBP3191476.1"/>
    <property type="molecule type" value="Genomic_DNA"/>
</dbReference>